<evidence type="ECO:0000313" key="3">
    <source>
        <dbReference type="EMBL" id="OWK11604.1"/>
    </source>
</evidence>
<dbReference type="OrthoDB" id="6250964at2759"/>
<name>A0A212D0G4_CEREH</name>
<organism evidence="3 4">
    <name type="scientific">Cervus elaphus hippelaphus</name>
    <name type="common">European red deer</name>
    <dbReference type="NCBI Taxonomy" id="46360"/>
    <lineage>
        <taxon>Eukaryota</taxon>
        <taxon>Metazoa</taxon>
        <taxon>Chordata</taxon>
        <taxon>Craniata</taxon>
        <taxon>Vertebrata</taxon>
        <taxon>Euteleostomi</taxon>
        <taxon>Mammalia</taxon>
        <taxon>Eutheria</taxon>
        <taxon>Laurasiatheria</taxon>
        <taxon>Artiodactyla</taxon>
        <taxon>Ruminantia</taxon>
        <taxon>Pecora</taxon>
        <taxon>Cervidae</taxon>
        <taxon>Cervinae</taxon>
        <taxon>Cervus</taxon>
    </lineage>
</organism>
<sequence length="337" mass="35133">MPGPSPGLHRALLGLWAALGLGLLGLSGDALMATTTATASAEQEGARQLVCNVTLGGESRETRENVTVYSFPEPLLTLSEPNAPEGTMVTVTCAAETQALVTLDGIPAAAPGQPVQLQLNATEKDDRRGFFCDATLDVDGETLSKNESVELRVLYAPALDSLGCPERITWLEGTEVSLSCVAHGVPPPNVSCVRFGGAEVIEGLMRVAREHAGTYHCEATNARGSAAKNVAVTVEYRPVVAELAASPPGGVRPGGNFTLTCRAEAWPPAQISWRAPPGALNIGLSSNNSTLSVAGAMGSHGGEYECAATNAHGRHTRRITVRVAGKWQWGGGGMRLM</sequence>
<dbReference type="InterPro" id="IPR007110">
    <property type="entry name" value="Ig-like_dom"/>
</dbReference>
<dbReference type="SMART" id="SM00408">
    <property type="entry name" value="IGc2"/>
    <property type="match status" value="2"/>
</dbReference>
<dbReference type="InterPro" id="IPR047012">
    <property type="entry name" value="ICAM_VCAM"/>
</dbReference>
<dbReference type="Pfam" id="PF13927">
    <property type="entry name" value="Ig_3"/>
    <property type="match status" value="1"/>
</dbReference>
<feature type="domain" description="Ig-like" evidence="2">
    <location>
        <begin position="157"/>
        <end position="233"/>
    </location>
</feature>
<evidence type="ECO:0000313" key="4">
    <source>
        <dbReference type="Proteomes" id="UP000242450"/>
    </source>
</evidence>
<dbReference type="InterPro" id="IPR003599">
    <property type="entry name" value="Ig_sub"/>
</dbReference>
<dbReference type="InterPro" id="IPR013783">
    <property type="entry name" value="Ig-like_fold"/>
</dbReference>
<dbReference type="InterPro" id="IPR036179">
    <property type="entry name" value="Ig-like_dom_sf"/>
</dbReference>
<dbReference type="Pfam" id="PF21146">
    <property type="entry name" value="ICAM1_3_5_D2"/>
    <property type="match status" value="1"/>
</dbReference>
<dbReference type="PANTHER" id="PTHR13771">
    <property type="entry name" value="INTERCELLULAR ADHESION MOLECULE"/>
    <property type="match status" value="1"/>
</dbReference>
<gene>
    <name evidence="3" type="ORF">Celaphus_00003165</name>
</gene>
<dbReference type="InterPro" id="IPR048679">
    <property type="entry name" value="ICAM1_3_5_D2"/>
</dbReference>
<dbReference type="Proteomes" id="UP000242450">
    <property type="component" value="Chromosome 9"/>
</dbReference>
<proteinExistence type="predicted"/>
<feature type="chain" id="PRO_5012849381" evidence="1">
    <location>
        <begin position="23"/>
        <end position="337"/>
    </location>
</feature>
<dbReference type="SUPFAM" id="SSF48726">
    <property type="entry name" value="Immunoglobulin"/>
    <property type="match status" value="4"/>
</dbReference>
<comment type="caution">
    <text evidence="3">The sequence shown here is derived from an EMBL/GenBank/DDBJ whole genome shotgun (WGS) entry which is preliminary data.</text>
</comment>
<dbReference type="EMBL" id="MKHE01000009">
    <property type="protein sequence ID" value="OWK11604.1"/>
    <property type="molecule type" value="Genomic_DNA"/>
</dbReference>
<dbReference type="InterPro" id="IPR003598">
    <property type="entry name" value="Ig_sub2"/>
</dbReference>
<evidence type="ECO:0000256" key="1">
    <source>
        <dbReference type="SAM" id="SignalP"/>
    </source>
</evidence>
<feature type="signal peptide" evidence="1">
    <location>
        <begin position="1"/>
        <end position="22"/>
    </location>
</feature>
<accession>A0A212D0G4</accession>
<dbReference type="SMART" id="SM00409">
    <property type="entry name" value="IG"/>
    <property type="match status" value="3"/>
</dbReference>
<dbReference type="PANTHER" id="PTHR13771:SF9">
    <property type="entry name" value="INTERCELLULAR ADHESION MOLECULE 5"/>
    <property type="match status" value="1"/>
</dbReference>
<dbReference type="GO" id="GO:0007155">
    <property type="term" value="P:cell adhesion"/>
    <property type="evidence" value="ECO:0007669"/>
    <property type="project" value="InterPro"/>
</dbReference>
<dbReference type="GO" id="GO:0005178">
    <property type="term" value="F:integrin binding"/>
    <property type="evidence" value="ECO:0007669"/>
    <property type="project" value="InterPro"/>
</dbReference>
<protein>
    <submittedName>
        <fullName evidence="3">ICAM5</fullName>
    </submittedName>
</protein>
<reference evidence="3 4" key="1">
    <citation type="journal article" date="2018" name="Mol. Genet. Genomics">
        <title>The red deer Cervus elaphus genome CerEla1.0: sequencing, annotating, genes, and chromosomes.</title>
        <authorList>
            <person name="Bana N.A."/>
            <person name="Nyiri A."/>
            <person name="Nagy J."/>
            <person name="Frank K."/>
            <person name="Nagy T."/>
            <person name="Steger V."/>
            <person name="Schiller M."/>
            <person name="Lakatos P."/>
            <person name="Sugar L."/>
            <person name="Horn P."/>
            <person name="Barta E."/>
            <person name="Orosz L."/>
        </authorList>
    </citation>
    <scope>NUCLEOTIDE SEQUENCE [LARGE SCALE GENOMIC DNA]</scope>
    <source>
        <strain evidence="3">Hungarian</strain>
    </source>
</reference>
<dbReference type="AlphaFoldDB" id="A0A212D0G4"/>
<dbReference type="FunFam" id="2.60.40.10:FF:000648">
    <property type="entry name" value="Intercellular adhesion molecule 1"/>
    <property type="match status" value="1"/>
</dbReference>
<keyword evidence="4" id="KW-1185">Reference proteome</keyword>
<dbReference type="PROSITE" id="PS50835">
    <property type="entry name" value="IG_LIKE"/>
    <property type="match status" value="2"/>
</dbReference>
<dbReference type="FunFam" id="2.60.40.10:FF:000950">
    <property type="entry name" value="Intercellular adhesion molecule 5"/>
    <property type="match status" value="1"/>
</dbReference>
<dbReference type="Gene3D" id="2.60.40.10">
    <property type="entry name" value="Immunoglobulins"/>
    <property type="match status" value="4"/>
</dbReference>
<feature type="domain" description="Ig-like" evidence="2">
    <location>
        <begin position="238"/>
        <end position="322"/>
    </location>
</feature>
<dbReference type="FunFam" id="2.60.40.10:FF:000335">
    <property type="entry name" value="Intercellular adhesion molecule 5"/>
    <property type="match status" value="1"/>
</dbReference>
<evidence type="ECO:0000259" key="2">
    <source>
        <dbReference type="PROSITE" id="PS50835"/>
    </source>
</evidence>
<keyword evidence="1" id="KW-0732">Signal</keyword>